<evidence type="ECO:0000313" key="2">
    <source>
        <dbReference type="Proteomes" id="UP000620633"/>
    </source>
</evidence>
<evidence type="ECO:0000313" key="1">
    <source>
        <dbReference type="EMBL" id="GGS27245.1"/>
    </source>
</evidence>
<comment type="caution">
    <text evidence="1">The sequence shown here is derived from an EMBL/GenBank/DDBJ whole genome shotgun (WGS) entry which is preliminary data.</text>
</comment>
<dbReference type="EMBL" id="BMQO01000006">
    <property type="protein sequence ID" value="GGS27245.1"/>
    <property type="molecule type" value="Genomic_DNA"/>
</dbReference>
<accession>A0ABQ2SIE6</accession>
<organism evidence="1 2">
    <name type="scientific">Deinococcus knuensis</name>
    <dbReference type="NCBI Taxonomy" id="1837380"/>
    <lineage>
        <taxon>Bacteria</taxon>
        <taxon>Thermotogati</taxon>
        <taxon>Deinococcota</taxon>
        <taxon>Deinococci</taxon>
        <taxon>Deinococcales</taxon>
        <taxon>Deinococcaceae</taxon>
        <taxon>Deinococcus</taxon>
    </lineage>
</organism>
<gene>
    <name evidence="1" type="ORF">GCM10008961_18570</name>
</gene>
<keyword evidence="2" id="KW-1185">Reference proteome</keyword>
<reference evidence="2" key="1">
    <citation type="journal article" date="2019" name="Int. J. Syst. Evol. Microbiol.">
        <title>The Global Catalogue of Microorganisms (GCM) 10K type strain sequencing project: providing services to taxonomists for standard genome sequencing and annotation.</title>
        <authorList>
            <consortium name="The Broad Institute Genomics Platform"/>
            <consortium name="The Broad Institute Genome Sequencing Center for Infectious Disease"/>
            <person name="Wu L."/>
            <person name="Ma J."/>
        </authorList>
    </citation>
    <scope>NUCLEOTIDE SEQUENCE [LARGE SCALE GENOMIC DNA]</scope>
    <source>
        <strain evidence="2">JCM 31406</strain>
    </source>
</reference>
<proteinExistence type="predicted"/>
<protein>
    <submittedName>
        <fullName evidence="1">Uncharacterized protein</fullName>
    </submittedName>
</protein>
<dbReference type="Proteomes" id="UP000620633">
    <property type="component" value="Unassembled WGS sequence"/>
</dbReference>
<name>A0ABQ2SIE6_9DEIO</name>
<sequence length="94" mass="10773">MNYANQIMIKSGKVIVLKNSGYAVEDFDAFLESIRTSLGKQQAFLKLRKKGRDLLLEGTNPKKWRQSDESFRKLVEEYDSLPVRYGANREGGDD</sequence>